<evidence type="ECO:0000313" key="2">
    <source>
        <dbReference type="EMBL" id="EPH41181.1"/>
    </source>
</evidence>
<dbReference type="PATRIC" id="fig|1286094.4.peg.5760"/>
<keyword evidence="3" id="KW-1185">Reference proteome</keyword>
<accession>S3ZBV3</accession>
<proteinExistence type="predicted"/>
<name>S3ZBV3_9ACTN</name>
<evidence type="ECO:0000256" key="1">
    <source>
        <dbReference type="SAM" id="Phobius"/>
    </source>
</evidence>
<dbReference type="Proteomes" id="UP000014629">
    <property type="component" value="Unassembled WGS sequence"/>
</dbReference>
<feature type="transmembrane region" description="Helical" evidence="1">
    <location>
        <begin position="12"/>
        <end position="32"/>
    </location>
</feature>
<dbReference type="EMBL" id="AOPZ01000337">
    <property type="protein sequence ID" value="EPH41181.1"/>
    <property type="molecule type" value="Genomic_DNA"/>
</dbReference>
<keyword evidence="1" id="KW-1133">Transmembrane helix</keyword>
<keyword evidence="1" id="KW-0812">Transmembrane</keyword>
<dbReference type="OrthoDB" id="419058at2"/>
<feature type="transmembrane region" description="Helical" evidence="1">
    <location>
        <begin position="38"/>
        <end position="59"/>
    </location>
</feature>
<evidence type="ECO:0000313" key="3">
    <source>
        <dbReference type="Proteomes" id="UP000014629"/>
    </source>
</evidence>
<reference evidence="2 3" key="1">
    <citation type="submission" date="2013-02" db="EMBL/GenBank/DDBJ databases">
        <title>Draft Genome Sequence of Streptomyces aurantiacus, Which Produces Setomimycin.</title>
        <authorList>
            <person name="Gruening B.A."/>
            <person name="Praeg A."/>
            <person name="Erxleben A."/>
            <person name="Guenther S."/>
            <person name="Mueller M."/>
        </authorList>
    </citation>
    <scope>NUCLEOTIDE SEQUENCE [LARGE SCALE GENOMIC DNA]</scope>
    <source>
        <strain evidence="2 3">JA 4570</strain>
    </source>
</reference>
<organism evidence="2 3">
    <name type="scientific">Streptomyces aurantiacus JA 4570</name>
    <dbReference type="NCBI Taxonomy" id="1286094"/>
    <lineage>
        <taxon>Bacteria</taxon>
        <taxon>Bacillati</taxon>
        <taxon>Actinomycetota</taxon>
        <taxon>Actinomycetes</taxon>
        <taxon>Kitasatosporales</taxon>
        <taxon>Streptomycetaceae</taxon>
        <taxon>Streptomyces</taxon>
        <taxon>Streptomyces aurantiacus group</taxon>
    </lineage>
</organism>
<sequence>MRNDRLVSAIRLVVESLGAGLLAGLAIGRYGFGLDAGFTWALTAGLGGGLALGVAGRLAGRFQTGLAASTWGWYLLSRTWLALRGDLPWRLMRFLDDAHQRGVLRQAGAVYQFRHARLQDRLAAAAKS</sequence>
<gene>
    <name evidence="2" type="ORF">STRAU_5833</name>
</gene>
<protein>
    <submittedName>
        <fullName evidence="2">Uncharacterized protein</fullName>
    </submittedName>
</protein>
<dbReference type="AlphaFoldDB" id="S3ZBV3"/>
<keyword evidence="1" id="KW-0472">Membrane</keyword>
<comment type="caution">
    <text evidence="2">The sequence shown here is derived from an EMBL/GenBank/DDBJ whole genome shotgun (WGS) entry which is preliminary data.</text>
</comment>